<comment type="caution">
    <text evidence="4">The sequence shown here is derived from an EMBL/GenBank/DDBJ whole genome shotgun (WGS) entry which is preliminary data.</text>
</comment>
<evidence type="ECO:0000313" key="5">
    <source>
        <dbReference type="Proteomes" id="UP001592528"/>
    </source>
</evidence>
<dbReference type="CDD" id="cd08023">
    <property type="entry name" value="GH16_laminarinase_like"/>
    <property type="match status" value="1"/>
</dbReference>
<dbReference type="PANTHER" id="PTHR10963">
    <property type="entry name" value="GLYCOSYL HYDROLASE-RELATED"/>
    <property type="match status" value="1"/>
</dbReference>
<dbReference type="InterPro" id="IPR000757">
    <property type="entry name" value="Beta-glucanase-like"/>
</dbReference>
<protein>
    <submittedName>
        <fullName evidence="4">Family 16 glycosylhydrolase</fullName>
    </submittedName>
</protein>
<dbReference type="InterPro" id="IPR013320">
    <property type="entry name" value="ConA-like_dom_sf"/>
</dbReference>
<organism evidence="4 5">
    <name type="scientific">Streptacidiphilus cavernicola</name>
    <dbReference type="NCBI Taxonomy" id="3342716"/>
    <lineage>
        <taxon>Bacteria</taxon>
        <taxon>Bacillati</taxon>
        <taxon>Actinomycetota</taxon>
        <taxon>Actinomycetes</taxon>
        <taxon>Kitasatosporales</taxon>
        <taxon>Streptomycetaceae</taxon>
        <taxon>Streptacidiphilus</taxon>
    </lineage>
</organism>
<dbReference type="RefSeq" id="WP_198037596.1">
    <property type="nucleotide sequence ID" value="NZ_JBHEZZ010000021.1"/>
</dbReference>
<keyword evidence="2" id="KW-0472">Membrane</keyword>
<dbReference type="EMBL" id="JBHEZZ010000021">
    <property type="protein sequence ID" value="MFC1405536.1"/>
    <property type="molecule type" value="Genomic_DNA"/>
</dbReference>
<keyword evidence="2" id="KW-1133">Transmembrane helix</keyword>
<proteinExistence type="predicted"/>
<feature type="transmembrane region" description="Helical" evidence="2">
    <location>
        <begin position="9"/>
        <end position="30"/>
    </location>
</feature>
<dbReference type="PROSITE" id="PS51762">
    <property type="entry name" value="GH16_2"/>
    <property type="match status" value="1"/>
</dbReference>
<feature type="domain" description="GH16" evidence="3">
    <location>
        <begin position="181"/>
        <end position="441"/>
    </location>
</feature>
<dbReference type="SUPFAM" id="SSF49899">
    <property type="entry name" value="Concanavalin A-like lectins/glucanases"/>
    <property type="match status" value="1"/>
</dbReference>
<name>A0ABV6UVR5_9ACTN</name>
<keyword evidence="5" id="KW-1185">Reference proteome</keyword>
<feature type="transmembrane region" description="Helical" evidence="2">
    <location>
        <begin position="36"/>
        <end position="56"/>
    </location>
</feature>
<accession>A0ABV6UVR5</accession>
<evidence type="ECO:0000313" key="4">
    <source>
        <dbReference type="EMBL" id="MFC1405536.1"/>
    </source>
</evidence>
<evidence type="ECO:0000259" key="3">
    <source>
        <dbReference type="PROSITE" id="PS51762"/>
    </source>
</evidence>
<evidence type="ECO:0000256" key="1">
    <source>
        <dbReference type="SAM" id="MobiDB-lite"/>
    </source>
</evidence>
<reference evidence="4 5" key="1">
    <citation type="submission" date="2024-09" db="EMBL/GenBank/DDBJ databases">
        <authorList>
            <person name="Lee S.D."/>
        </authorList>
    </citation>
    <scope>NUCLEOTIDE SEQUENCE [LARGE SCALE GENOMIC DNA]</scope>
    <source>
        <strain evidence="4 5">N1-5</strain>
    </source>
</reference>
<dbReference type="Pfam" id="PF00722">
    <property type="entry name" value="Glyco_hydro_16"/>
    <property type="match status" value="1"/>
</dbReference>
<feature type="transmembrane region" description="Helical" evidence="2">
    <location>
        <begin position="98"/>
        <end position="117"/>
    </location>
</feature>
<gene>
    <name evidence="4" type="ORF">ACEZDJ_30040</name>
</gene>
<dbReference type="InterPro" id="IPR050546">
    <property type="entry name" value="Glycosyl_Hydrlase_16"/>
</dbReference>
<sequence length="441" mass="46392">MRRIPGGPVAVEVLLAGSGWIALASTLLPAANPLRVLLVTAFLVACPGAAAVRWAAPAPDSRRRASTVLETGCLAVAVSLAIAALVAEAFFLGHAFTATRVVATLAGLTTLLVLARYPGPRLRRRARADPDPSGSGRPADAGPALRVARGLLAAAVLAATGAGCADRQSAPSLSPLPPTGATSSAVPSPGTSTAGSVPGPSPAAPGPWHAVFQDDFTGSALDTSRWTTCYDWNVAGCTNAGNHESEWYLPSQVTVDQGVLSLTAQRQATTGSDGLHYPWRSGMVSTGRDSWDATPRHTFTYGYFAARLRIPAGAGFFPAFWLMPASRTTPPELDVVEFIGTTRSATMTVHWTGPGGDDLHEGRRFTGPSDFSAGYHVFALDWEKTSLTWYIDGVARFSLKEHVPDVPMEVLLTLAVGYPHPPAAGQDSAVLQADWIRVWQH</sequence>
<dbReference type="Proteomes" id="UP001592528">
    <property type="component" value="Unassembled WGS sequence"/>
</dbReference>
<feature type="region of interest" description="Disordered" evidence="1">
    <location>
        <begin position="166"/>
        <end position="209"/>
    </location>
</feature>
<dbReference type="PANTHER" id="PTHR10963:SF60">
    <property type="entry name" value="GRAM-NEGATIVE BACTERIA-BINDING PROTEIN 1-RELATED"/>
    <property type="match status" value="1"/>
</dbReference>
<feature type="compositionally biased region" description="Low complexity" evidence="1">
    <location>
        <begin position="187"/>
        <end position="198"/>
    </location>
</feature>
<dbReference type="Gene3D" id="2.60.120.200">
    <property type="match status" value="1"/>
</dbReference>
<evidence type="ECO:0000256" key="2">
    <source>
        <dbReference type="SAM" id="Phobius"/>
    </source>
</evidence>
<keyword evidence="2" id="KW-0812">Transmembrane</keyword>
<feature type="transmembrane region" description="Helical" evidence="2">
    <location>
        <begin position="68"/>
        <end position="92"/>
    </location>
</feature>